<dbReference type="GO" id="GO:0016020">
    <property type="term" value="C:membrane"/>
    <property type="evidence" value="ECO:0007669"/>
    <property type="project" value="TreeGrafter"/>
</dbReference>
<keyword evidence="4" id="KW-1185">Reference proteome</keyword>
<evidence type="ECO:0000313" key="3">
    <source>
        <dbReference type="EMBL" id="KAF1810417.1"/>
    </source>
</evidence>
<dbReference type="PANTHER" id="PTHR46689">
    <property type="entry name" value="MEMBRANE PROTEIN, PUTATIVE-RELATED"/>
    <property type="match status" value="1"/>
</dbReference>
<dbReference type="GeneID" id="54417730"/>
<evidence type="ECO:0000259" key="2">
    <source>
        <dbReference type="Pfam" id="PF19050"/>
    </source>
</evidence>
<dbReference type="RefSeq" id="XP_033532048.1">
    <property type="nucleotide sequence ID" value="XM_033677160.1"/>
</dbReference>
<feature type="compositionally biased region" description="Low complexity" evidence="1">
    <location>
        <begin position="641"/>
        <end position="650"/>
    </location>
</feature>
<dbReference type="AlphaFoldDB" id="A0A6G1FX50"/>
<feature type="domain" description="PhoD-like phosphatase" evidence="2">
    <location>
        <begin position="458"/>
        <end position="585"/>
    </location>
</feature>
<feature type="domain" description="PhoD-like phosphatase" evidence="2">
    <location>
        <begin position="127"/>
        <end position="314"/>
    </location>
</feature>
<dbReference type="Proteomes" id="UP000504638">
    <property type="component" value="Unplaced"/>
</dbReference>
<feature type="region of interest" description="Disordered" evidence="1">
    <location>
        <begin position="630"/>
        <end position="690"/>
    </location>
</feature>
<dbReference type="CDD" id="cd07389">
    <property type="entry name" value="MPP_PhoD"/>
    <property type="match status" value="1"/>
</dbReference>
<sequence>MATDQSVDLAMDPTVVNGTQETGLGQEPQLPSTSTALDVVCGPLLNYRYMSDTTSDTPVWHGSILIVTAPGPRDPELTLRCIGAVGDSTSTDGEADQSEQFRGERLYEDPKKAFFRFKINVLIQAYEARWEYTIPGMTLQNGNTNPHMVFAVPSRQQSMRIMFHSCNGFSVGTDMPTFSGPNGVLWKDVLRMHQDQPFHVMIGGGDQIYQDGVRVEGPLNMWSNMANPHKRREYPFGEQMRLECDEYYYNNYIDWYGKDPFRHANAQIPQINIWDDHDIIDGFGSYTDHFMRCSVFRGIGGVAHKYYMLFQHHIAPPKSTFTTDSAKTMHGEKPSDPVQLENTFVLEETGSDPCYIIGQKPGPYVEQRSRNIYCQLGARVAFAGIDARTERTRHQINYPETYKQFFDYVSNELSKNKDIKHLIMLLGVPIAYPRLQWLENIISSPIIGPIRFLNRRFGFAGGLFNKFDGQVDLLDDLDDHYTARHHKGERRDLIHILQNLAKQHNVRITMLSGDVHLAAIGRFYSNPGLSIPAERDWRYMPNIISSAITNKPPPPAVANLLARRNKVHRLDRETDETMLELFDHDPGQGPKANGDGPDSNEGKCLPFRSGKANNCTMPSRNYAIIAESHAPGAAAPPPNPTAAGAAAPTADGEIEATGVPRQNTTNGGQIKNPRRPIHAGEASAGMSHPAASGLDKTGLCGPYGLDITLRVEIDSKNAEGITDGYGFSIPALDATEVPLETKVG</sequence>
<dbReference type="PANTHER" id="PTHR46689:SF3">
    <property type="entry name" value="PHOD-LIKE PHOSPHATASE DOMAIN-CONTAINING PROTEIN"/>
    <property type="match status" value="1"/>
</dbReference>
<evidence type="ECO:0000256" key="1">
    <source>
        <dbReference type="SAM" id="MobiDB-lite"/>
    </source>
</evidence>
<feature type="domain" description="PhoD-like phosphatase" evidence="2">
    <location>
        <begin position="376"/>
        <end position="443"/>
    </location>
</feature>
<feature type="compositionally biased region" description="Polar residues" evidence="1">
    <location>
        <begin position="660"/>
        <end position="669"/>
    </location>
</feature>
<reference evidence="5" key="3">
    <citation type="submission" date="2025-04" db="UniProtKB">
        <authorList>
            <consortium name="RefSeq"/>
        </authorList>
    </citation>
    <scope>IDENTIFICATION</scope>
    <source>
        <strain evidence="5">CBS 781.70</strain>
    </source>
</reference>
<name>A0A6G1FX50_9PEZI</name>
<dbReference type="Pfam" id="PF19050">
    <property type="entry name" value="PhoD_2"/>
    <property type="match status" value="3"/>
</dbReference>
<dbReference type="InterPro" id="IPR038607">
    <property type="entry name" value="PhoD-like_sf"/>
</dbReference>
<evidence type="ECO:0000313" key="4">
    <source>
        <dbReference type="Proteomes" id="UP000504638"/>
    </source>
</evidence>
<feature type="region of interest" description="Disordered" evidence="1">
    <location>
        <begin position="581"/>
        <end position="611"/>
    </location>
</feature>
<organism evidence="3">
    <name type="scientific">Eremomyces bilateralis CBS 781.70</name>
    <dbReference type="NCBI Taxonomy" id="1392243"/>
    <lineage>
        <taxon>Eukaryota</taxon>
        <taxon>Fungi</taxon>
        <taxon>Dikarya</taxon>
        <taxon>Ascomycota</taxon>
        <taxon>Pezizomycotina</taxon>
        <taxon>Dothideomycetes</taxon>
        <taxon>Dothideomycetes incertae sedis</taxon>
        <taxon>Eremomycetales</taxon>
        <taxon>Eremomycetaceae</taxon>
        <taxon>Eremomyces</taxon>
    </lineage>
</organism>
<reference evidence="3 5" key="1">
    <citation type="submission" date="2020-01" db="EMBL/GenBank/DDBJ databases">
        <authorList>
            <consortium name="DOE Joint Genome Institute"/>
            <person name="Haridas S."/>
            <person name="Albert R."/>
            <person name="Binder M."/>
            <person name="Bloem J."/>
            <person name="Labutti K."/>
            <person name="Salamov A."/>
            <person name="Andreopoulos B."/>
            <person name="Baker S.E."/>
            <person name="Barry K."/>
            <person name="Bills G."/>
            <person name="Bluhm B.H."/>
            <person name="Cannon C."/>
            <person name="Castanera R."/>
            <person name="Culley D.E."/>
            <person name="Daum C."/>
            <person name="Ezra D."/>
            <person name="Gonzalez J.B."/>
            <person name="Henrissat B."/>
            <person name="Kuo A."/>
            <person name="Liang C."/>
            <person name="Lipzen A."/>
            <person name="Lutzoni F."/>
            <person name="Magnuson J."/>
            <person name="Mondo S."/>
            <person name="Nolan M."/>
            <person name="Ohm R."/>
            <person name="Pangilinan J."/>
            <person name="Park H.-J."/>
            <person name="Ramirez L."/>
            <person name="Alfaro M."/>
            <person name="Sun H."/>
            <person name="Tritt A."/>
            <person name="Yoshinaga Y."/>
            <person name="Zwiers L.-H."/>
            <person name="Turgeon B.G."/>
            <person name="Goodwin S.B."/>
            <person name="Spatafora J.W."/>
            <person name="Crous P.W."/>
            <person name="Grigoriev I.V."/>
        </authorList>
    </citation>
    <scope>NUCLEOTIDE SEQUENCE</scope>
    <source>
        <strain evidence="3 5">CBS 781.70</strain>
    </source>
</reference>
<gene>
    <name evidence="3 5" type="ORF">P152DRAFT_421002</name>
</gene>
<reference evidence="5" key="2">
    <citation type="submission" date="2020-04" db="EMBL/GenBank/DDBJ databases">
        <authorList>
            <consortium name="NCBI Genome Project"/>
        </authorList>
    </citation>
    <scope>NUCLEOTIDE SEQUENCE</scope>
    <source>
        <strain evidence="5">CBS 781.70</strain>
    </source>
</reference>
<protein>
    <recommendedName>
        <fullName evidence="2">PhoD-like phosphatase domain-containing protein</fullName>
    </recommendedName>
</protein>
<dbReference type="InterPro" id="IPR043904">
    <property type="entry name" value="PhoD_2-like"/>
</dbReference>
<evidence type="ECO:0000313" key="5">
    <source>
        <dbReference type="RefSeq" id="XP_033532048.1"/>
    </source>
</evidence>
<accession>A0A6G1FX50</accession>
<dbReference type="InterPro" id="IPR018946">
    <property type="entry name" value="PhoD-like_MPP"/>
</dbReference>
<dbReference type="Gene3D" id="3.60.21.70">
    <property type="entry name" value="PhoD-like phosphatase"/>
    <property type="match status" value="1"/>
</dbReference>
<dbReference type="EMBL" id="ML975166">
    <property type="protein sequence ID" value="KAF1810417.1"/>
    <property type="molecule type" value="Genomic_DNA"/>
</dbReference>
<proteinExistence type="predicted"/>
<dbReference type="OrthoDB" id="9999821at2759"/>